<dbReference type="RefSeq" id="WP_006059315.1">
    <property type="nucleotide sequence ID" value="NZ_GG657557.1"/>
</dbReference>
<dbReference type="Proteomes" id="UP000005950">
    <property type="component" value="Unassembled WGS sequence"/>
</dbReference>
<dbReference type="HOGENOM" id="CLU_670441_0_0_9"/>
<dbReference type="AlphaFoldDB" id="B9Y8I0"/>
<organism evidence="1 2">
    <name type="scientific">Holdemania filiformis DSM 12042</name>
    <dbReference type="NCBI Taxonomy" id="545696"/>
    <lineage>
        <taxon>Bacteria</taxon>
        <taxon>Bacillati</taxon>
        <taxon>Bacillota</taxon>
        <taxon>Erysipelotrichia</taxon>
        <taxon>Erysipelotrichales</taxon>
        <taxon>Erysipelotrichaceae</taxon>
        <taxon>Holdemania</taxon>
    </lineage>
</organism>
<reference evidence="1 2" key="1">
    <citation type="submission" date="2008-12" db="EMBL/GenBank/DDBJ databases">
        <authorList>
            <person name="Fulton L."/>
            <person name="Clifton S."/>
            <person name="Fulton B."/>
            <person name="Xu J."/>
            <person name="Minx P."/>
            <person name="Pepin K.H."/>
            <person name="Johnson M."/>
            <person name="Bhonagiri V."/>
            <person name="Nash W.E."/>
            <person name="Mardis E.R."/>
            <person name="Wilson R.K."/>
        </authorList>
    </citation>
    <scope>NUCLEOTIDE SEQUENCE [LARGE SCALE GENOMIC DNA]</scope>
    <source>
        <strain evidence="1 2">DSM 12042</strain>
    </source>
</reference>
<gene>
    <name evidence="1" type="ORF">HOLDEFILI_02127</name>
</gene>
<reference evidence="1 2" key="2">
    <citation type="submission" date="2009-02" db="EMBL/GenBank/DDBJ databases">
        <title>Draft genome sequence of Holdemania filiformis DSM 12042.</title>
        <authorList>
            <person name="Sudarsanam P."/>
            <person name="Ley R."/>
            <person name="Guruge J."/>
            <person name="Turnbaugh P.J."/>
            <person name="Mahowald M."/>
            <person name="Liep D."/>
            <person name="Gordon J."/>
        </authorList>
    </citation>
    <scope>NUCLEOTIDE SEQUENCE [LARGE SCALE GENOMIC DNA]</scope>
    <source>
        <strain evidence="1 2">DSM 12042</strain>
    </source>
</reference>
<protein>
    <submittedName>
        <fullName evidence="1">Uncharacterized protein</fullName>
    </submittedName>
</protein>
<sequence length="410" mass="48675">MLRIKEFGSKLYTTHLIGFNEKYRYLFLSCNTRFVIYSLDLEKIIVETKELRWVENMTFTADWNYAVCRTFKTASSQQADAYLIKMNELKDGFAYEFIDRVVCDAVWNCSRFPSAIILANKNKIKIVDCNTKKIIMSAENKFFLKKLLFLQEGEEEDVLEVTYLGIDSKEYYRINSETIQFIPEMKEFEERYSAWKRYHNNRMIVQSRFHSGGILIKDQINKRYVILEKEKLALWEGQLSLSGDYFWTIVVRDLDEDEYITYSMKKHWAITEIVKQMKAEYEKKRDPMSKETQRLELIKFINEEEDFLNENDTDLLTGKMYSALFNLKTQEVVHLVDDSFEVWGISAYGYDEKTGLIFFEEALKQYSVSIFKLEDSDYINQSLNEIDFRKLQPAITANDEFCESILFKGH</sequence>
<comment type="caution">
    <text evidence="1">The sequence shown here is derived from an EMBL/GenBank/DDBJ whole genome shotgun (WGS) entry which is preliminary data.</text>
</comment>
<dbReference type="EMBL" id="ACCF01000125">
    <property type="protein sequence ID" value="EEF67715.1"/>
    <property type="molecule type" value="Genomic_DNA"/>
</dbReference>
<name>B9Y8I0_9FIRM</name>
<evidence type="ECO:0000313" key="1">
    <source>
        <dbReference type="EMBL" id="EEF67715.1"/>
    </source>
</evidence>
<proteinExistence type="predicted"/>
<evidence type="ECO:0000313" key="2">
    <source>
        <dbReference type="Proteomes" id="UP000005950"/>
    </source>
</evidence>
<accession>B9Y8I0</accession>